<evidence type="ECO:0000256" key="3">
    <source>
        <dbReference type="SAM" id="Coils"/>
    </source>
</evidence>
<reference evidence="4 5" key="1">
    <citation type="journal article" date="2019" name="Sci. Rep.">
        <title>Nanopore sequencing improves the draft genome of the human pathogenic amoeba Naegleria fowleri.</title>
        <authorList>
            <person name="Liechti N."/>
            <person name="Schurch N."/>
            <person name="Bruggmann R."/>
            <person name="Wittwer M."/>
        </authorList>
    </citation>
    <scope>NUCLEOTIDE SEQUENCE [LARGE SCALE GENOMIC DNA]</scope>
    <source>
        <strain evidence="4 5">ATCC 30894</strain>
    </source>
</reference>
<evidence type="ECO:0000256" key="2">
    <source>
        <dbReference type="RuleBase" id="RU003876"/>
    </source>
</evidence>
<dbReference type="VEuPathDB" id="AmoebaDB:NfTy_045610"/>
<name>A0A6A5BLE3_NAEFO</name>
<dbReference type="GO" id="GO:0005634">
    <property type="term" value="C:nucleus"/>
    <property type="evidence" value="ECO:0007669"/>
    <property type="project" value="InterPro"/>
</dbReference>
<dbReference type="GeneID" id="68112949"/>
<dbReference type="PANTHER" id="PTHR11875">
    <property type="entry name" value="TESTIS-SPECIFIC Y-ENCODED PROTEIN"/>
    <property type="match status" value="1"/>
</dbReference>
<dbReference type="Gene3D" id="1.20.5.1500">
    <property type="match status" value="1"/>
</dbReference>
<comment type="caution">
    <text evidence="4">The sequence shown here is derived from an EMBL/GenBank/DDBJ whole genome shotgun (WGS) entry which is preliminary data.</text>
</comment>
<dbReference type="InterPro" id="IPR037231">
    <property type="entry name" value="NAP-like_sf"/>
</dbReference>
<comment type="similarity">
    <text evidence="1 2">Belongs to the nucleosome assembly protein (NAP) family.</text>
</comment>
<dbReference type="InterPro" id="IPR002164">
    <property type="entry name" value="NAP_family"/>
</dbReference>
<feature type="coiled-coil region" evidence="3">
    <location>
        <begin position="16"/>
        <end position="43"/>
    </location>
</feature>
<dbReference type="OMA" id="WPVALMN"/>
<dbReference type="RefSeq" id="XP_044559691.1">
    <property type="nucleotide sequence ID" value="XM_044709288.1"/>
</dbReference>
<keyword evidence="5" id="KW-1185">Reference proteome</keyword>
<dbReference type="Gene3D" id="3.30.1120.90">
    <property type="entry name" value="Nucleosome assembly protein"/>
    <property type="match status" value="1"/>
</dbReference>
<organism evidence="4 5">
    <name type="scientific">Naegleria fowleri</name>
    <name type="common">Brain eating amoeba</name>
    <dbReference type="NCBI Taxonomy" id="5763"/>
    <lineage>
        <taxon>Eukaryota</taxon>
        <taxon>Discoba</taxon>
        <taxon>Heterolobosea</taxon>
        <taxon>Tetramitia</taxon>
        <taxon>Eutetramitia</taxon>
        <taxon>Vahlkampfiidae</taxon>
        <taxon>Naegleria</taxon>
    </lineage>
</organism>
<dbReference type="SUPFAM" id="SSF143113">
    <property type="entry name" value="NAP-like"/>
    <property type="match status" value="1"/>
</dbReference>
<dbReference type="AlphaFoldDB" id="A0A6A5BLE3"/>
<dbReference type="GO" id="GO:0006334">
    <property type="term" value="P:nucleosome assembly"/>
    <property type="evidence" value="ECO:0007669"/>
    <property type="project" value="InterPro"/>
</dbReference>
<dbReference type="VEuPathDB" id="AmoebaDB:NF0083560"/>
<keyword evidence="3" id="KW-0175">Coiled coil</keyword>
<dbReference type="EMBL" id="VFQX01000048">
    <property type="protein sequence ID" value="KAF0974978.1"/>
    <property type="molecule type" value="Genomic_DNA"/>
</dbReference>
<dbReference type="Pfam" id="PF00956">
    <property type="entry name" value="NAP"/>
    <property type="match status" value="1"/>
</dbReference>
<accession>A0A6A5BLE3</accession>
<protein>
    <submittedName>
        <fullName evidence="4">Uncharacterized protein</fullName>
    </submittedName>
</protein>
<dbReference type="OrthoDB" id="19419at2759"/>
<evidence type="ECO:0000313" key="4">
    <source>
        <dbReference type="EMBL" id="KAF0974978.1"/>
    </source>
</evidence>
<proteinExistence type="inferred from homology"/>
<gene>
    <name evidence="4" type="ORF">FDP41_005731</name>
</gene>
<evidence type="ECO:0000313" key="5">
    <source>
        <dbReference type="Proteomes" id="UP000444721"/>
    </source>
</evidence>
<evidence type="ECO:0000256" key="1">
    <source>
        <dbReference type="ARBA" id="ARBA00009947"/>
    </source>
</evidence>
<dbReference type="VEuPathDB" id="AmoebaDB:FDP41_005731"/>
<sequence>MPPTKKTKLSQEEQAEEENFQKLADIQNQVAKLDEELENEIALLQSRYDALKKPFYESRKPFISGIKNFWADVISIHPLFSKMLNDTELEILKYLTDIEVENDISKDTKFFKVTFKFKENPFFTNTELWKLIRSKPQEEAPETQQSEIKWKEGQNVFASENDKKRKHQQDQSLFKVFVEETEYDEDFISIIVDEIYANPLSILIGEDEEETDV</sequence>
<dbReference type="Proteomes" id="UP000444721">
    <property type="component" value="Unassembled WGS sequence"/>
</dbReference>